<reference evidence="5" key="1">
    <citation type="submission" date="2020-02" db="EMBL/GenBank/DDBJ databases">
        <authorList>
            <person name="Scholz U."/>
            <person name="Mascher M."/>
            <person name="Fiebig A."/>
        </authorList>
    </citation>
    <scope>NUCLEOTIDE SEQUENCE</scope>
</reference>
<feature type="repeat" description="PPR" evidence="3">
    <location>
        <begin position="427"/>
        <end position="462"/>
    </location>
</feature>
<dbReference type="PROSITE" id="PS51375">
    <property type="entry name" value="PPR"/>
    <property type="match status" value="4"/>
</dbReference>
<dbReference type="Gene3D" id="1.25.40.10">
    <property type="entry name" value="Tetratricopeptide repeat domain"/>
    <property type="match status" value="3"/>
</dbReference>
<evidence type="ECO:0000256" key="3">
    <source>
        <dbReference type="PROSITE-ProRule" id="PRU00708"/>
    </source>
</evidence>
<dbReference type="Pfam" id="PF20431">
    <property type="entry name" value="E_motif"/>
    <property type="match status" value="1"/>
</dbReference>
<dbReference type="Pfam" id="PF01535">
    <property type="entry name" value="PPR"/>
    <property type="match status" value="3"/>
</dbReference>
<dbReference type="InterPro" id="IPR046848">
    <property type="entry name" value="E_motif"/>
</dbReference>
<feature type="repeat" description="PPR" evidence="3">
    <location>
        <begin position="190"/>
        <end position="224"/>
    </location>
</feature>
<dbReference type="GO" id="GO:0009451">
    <property type="term" value="P:RNA modification"/>
    <property type="evidence" value="ECO:0007669"/>
    <property type="project" value="InterPro"/>
</dbReference>
<dbReference type="NCBIfam" id="TIGR00756">
    <property type="entry name" value="PPR"/>
    <property type="match status" value="5"/>
</dbReference>
<comment type="similarity">
    <text evidence="2">Belongs to the PPR family. PCMP-E subfamily.</text>
</comment>
<dbReference type="AlphaFoldDB" id="A0A7I8KM81"/>
<dbReference type="FunFam" id="1.25.40.10:FF:000031">
    <property type="entry name" value="Pentatricopeptide repeat-containing protein mitochondrial"/>
    <property type="match status" value="1"/>
</dbReference>
<evidence type="ECO:0000313" key="6">
    <source>
        <dbReference type="Proteomes" id="UP000663760"/>
    </source>
</evidence>
<feature type="domain" description="DYW" evidence="4">
    <location>
        <begin position="609"/>
        <end position="701"/>
    </location>
</feature>
<organism evidence="5 6">
    <name type="scientific">Spirodela intermedia</name>
    <name type="common">Intermediate duckweed</name>
    <dbReference type="NCBI Taxonomy" id="51605"/>
    <lineage>
        <taxon>Eukaryota</taxon>
        <taxon>Viridiplantae</taxon>
        <taxon>Streptophyta</taxon>
        <taxon>Embryophyta</taxon>
        <taxon>Tracheophyta</taxon>
        <taxon>Spermatophyta</taxon>
        <taxon>Magnoliopsida</taxon>
        <taxon>Liliopsida</taxon>
        <taxon>Araceae</taxon>
        <taxon>Lemnoideae</taxon>
        <taxon>Spirodela</taxon>
    </lineage>
</organism>
<dbReference type="InterPro" id="IPR032867">
    <property type="entry name" value="DYW_dom"/>
</dbReference>
<sequence>MISAPSAPRKIAAAVLSPLLLSILKNPAAVRSRWQALQLHAQVLKSSGPAMVGGDALLVSVYSKLGLPRAAALAFAAVPAPSALCWAAIIRCCAAHGMFHEGVSLFLRMRRAASAASDGHRHALPSVLKTCAMLGDVKLGESIHGCAVRFGLASDLYTGNALMNMYCKFPGELICMEKVRKLFEGMPQRDVVSWNTVIAGNAQNGFHSDAIAMLREMSRGGMKLDSFTLSSVLPIFAEQAAVNRAAEVHGYAIRRGLDGDVFVESSLIDAYAKSARVDYSRRVFSSSPRHDPISWNSIIAGSVQNGLCDEGIRLFRRMLAAGMSPRSVTFSSLMPACAHMTTLHLGREIHGVVVRSSFDGNVFVASSLLDMYAKCGCIGAARRIFDGMSSPDMVSWTAMIMGYALHGPAGEALTLFQRMEAEKVKPNAVAFVAVLTACSHAGLVDQARSYFRSMSEDHGISPCLEHYAAVADLLGRTGRLEEAYQFISAMGTAVAPTASVWSTLLGACRVYKNLEMAEKVAAEIFELEPREAGPLVLMANIFSAAGRWKEAAALRVSMKSRGIRKKPACSWIEVRNELHAFAADDRSHPFYEQICMAWEVLLAQIERDGYVPNTEAVLHDVEEEQKKDMLSGHSERLAIVFGIISTPPGTAIRVTKNLRVCVDCHAATKLIAKVVGREIIVRDVSRFHHFAAGRCSCGDFW</sequence>
<dbReference type="PANTHER" id="PTHR47926">
    <property type="entry name" value="PENTATRICOPEPTIDE REPEAT-CONTAINING PROTEIN"/>
    <property type="match status" value="1"/>
</dbReference>
<accession>A0A7I8KM81</accession>
<dbReference type="GO" id="GO:0008270">
    <property type="term" value="F:zinc ion binding"/>
    <property type="evidence" value="ECO:0007669"/>
    <property type="project" value="InterPro"/>
</dbReference>
<dbReference type="Pfam" id="PF13041">
    <property type="entry name" value="PPR_2"/>
    <property type="match status" value="2"/>
</dbReference>
<dbReference type="InterPro" id="IPR046960">
    <property type="entry name" value="PPR_At4g14850-like_plant"/>
</dbReference>
<feature type="repeat" description="PPR" evidence="3">
    <location>
        <begin position="291"/>
        <end position="325"/>
    </location>
</feature>
<dbReference type="InterPro" id="IPR011990">
    <property type="entry name" value="TPR-like_helical_dom_sf"/>
</dbReference>
<keyword evidence="1" id="KW-0677">Repeat</keyword>
<dbReference type="OrthoDB" id="185373at2759"/>
<dbReference type="PANTHER" id="PTHR47926:SF518">
    <property type="entry name" value="(WILD MALAYSIAN BANANA) HYPOTHETICAL PROTEIN"/>
    <property type="match status" value="1"/>
</dbReference>
<feature type="repeat" description="PPR" evidence="3">
    <location>
        <begin position="392"/>
        <end position="426"/>
    </location>
</feature>
<name>A0A7I8KM81_SPIIN</name>
<dbReference type="EMBL" id="LR746270">
    <property type="protein sequence ID" value="CAA7398900.1"/>
    <property type="molecule type" value="Genomic_DNA"/>
</dbReference>
<dbReference type="Proteomes" id="UP000663760">
    <property type="component" value="Chromosome 7"/>
</dbReference>
<protein>
    <recommendedName>
        <fullName evidence="4">DYW domain-containing protein</fullName>
    </recommendedName>
</protein>
<keyword evidence="6" id="KW-1185">Reference proteome</keyword>
<evidence type="ECO:0000259" key="4">
    <source>
        <dbReference type="Pfam" id="PF14432"/>
    </source>
</evidence>
<dbReference type="InterPro" id="IPR002885">
    <property type="entry name" value="PPR_rpt"/>
</dbReference>
<evidence type="ECO:0000256" key="2">
    <source>
        <dbReference type="ARBA" id="ARBA00061659"/>
    </source>
</evidence>
<dbReference type="FunFam" id="1.25.40.10:FF:000280">
    <property type="entry name" value="Pentatricopeptide repeat-containing protein"/>
    <property type="match status" value="1"/>
</dbReference>
<proteinExistence type="inferred from homology"/>
<dbReference type="Pfam" id="PF14432">
    <property type="entry name" value="DYW_deaminase"/>
    <property type="match status" value="1"/>
</dbReference>
<evidence type="ECO:0000256" key="1">
    <source>
        <dbReference type="ARBA" id="ARBA00022737"/>
    </source>
</evidence>
<dbReference type="GO" id="GO:0003723">
    <property type="term" value="F:RNA binding"/>
    <property type="evidence" value="ECO:0007669"/>
    <property type="project" value="InterPro"/>
</dbReference>
<gene>
    <name evidence="5" type="ORF">SI8410_07009570</name>
</gene>
<evidence type="ECO:0000313" key="5">
    <source>
        <dbReference type="EMBL" id="CAA7398900.1"/>
    </source>
</evidence>
<dbReference type="FunFam" id="1.25.40.10:FF:000361">
    <property type="entry name" value="Pentatricopeptide repeat-containing protein chloroplastic"/>
    <property type="match status" value="1"/>
</dbReference>